<dbReference type="RefSeq" id="WP_091474490.1">
    <property type="nucleotide sequence ID" value="NZ_FOIT01000002.1"/>
</dbReference>
<protein>
    <submittedName>
        <fullName evidence="11">Peptide/nickel transport system permease protein</fullName>
    </submittedName>
</protein>
<comment type="similarity">
    <text evidence="9">Belongs to the binding-protein-dependent transport system permease family.</text>
</comment>
<keyword evidence="3" id="KW-1003">Cell membrane</keyword>
<keyword evidence="5 9" id="KW-0812">Transmembrane</keyword>
<organism evidence="11 12">
    <name type="scientific">Aliicoccus persicus</name>
    <dbReference type="NCBI Taxonomy" id="930138"/>
    <lineage>
        <taxon>Bacteria</taxon>
        <taxon>Bacillati</taxon>
        <taxon>Bacillota</taxon>
        <taxon>Bacilli</taxon>
        <taxon>Bacillales</taxon>
        <taxon>Staphylococcaceae</taxon>
        <taxon>Aliicoccus</taxon>
    </lineage>
</organism>
<evidence type="ECO:0000256" key="6">
    <source>
        <dbReference type="ARBA" id="ARBA00022989"/>
    </source>
</evidence>
<evidence type="ECO:0000259" key="10">
    <source>
        <dbReference type="PROSITE" id="PS50928"/>
    </source>
</evidence>
<feature type="transmembrane region" description="Helical" evidence="9">
    <location>
        <begin position="190"/>
        <end position="216"/>
    </location>
</feature>
<evidence type="ECO:0000256" key="7">
    <source>
        <dbReference type="ARBA" id="ARBA00023112"/>
    </source>
</evidence>
<evidence type="ECO:0000256" key="4">
    <source>
        <dbReference type="ARBA" id="ARBA00022596"/>
    </source>
</evidence>
<feature type="domain" description="ABC transmembrane type-1" evidence="10">
    <location>
        <begin position="69"/>
        <end position="258"/>
    </location>
</feature>
<dbReference type="PANTHER" id="PTHR43386">
    <property type="entry name" value="OLIGOPEPTIDE TRANSPORT SYSTEM PERMEASE PROTEIN APPC"/>
    <property type="match status" value="1"/>
</dbReference>
<accession>A0A662Z525</accession>
<dbReference type="PANTHER" id="PTHR43386:SF1">
    <property type="entry name" value="D,D-DIPEPTIDE TRANSPORT SYSTEM PERMEASE PROTEIN DDPC-RELATED"/>
    <property type="match status" value="1"/>
</dbReference>
<dbReference type="GO" id="GO:0015675">
    <property type="term" value="P:nickel cation transport"/>
    <property type="evidence" value="ECO:0007669"/>
    <property type="project" value="UniProtKB-KW"/>
</dbReference>
<evidence type="ECO:0000256" key="5">
    <source>
        <dbReference type="ARBA" id="ARBA00022692"/>
    </source>
</evidence>
<feature type="transmembrane region" description="Helical" evidence="9">
    <location>
        <begin position="72"/>
        <end position="92"/>
    </location>
</feature>
<feature type="transmembrane region" description="Helical" evidence="9">
    <location>
        <begin position="131"/>
        <end position="151"/>
    </location>
</feature>
<keyword evidence="4" id="KW-0533">Nickel</keyword>
<gene>
    <name evidence="11" type="ORF">SAMN05192557_1001</name>
</gene>
<evidence type="ECO:0000256" key="9">
    <source>
        <dbReference type="RuleBase" id="RU363032"/>
    </source>
</evidence>
<proteinExistence type="inferred from homology"/>
<dbReference type="EMBL" id="FOIT01000002">
    <property type="protein sequence ID" value="SEV95822.1"/>
    <property type="molecule type" value="Genomic_DNA"/>
</dbReference>
<evidence type="ECO:0000313" key="12">
    <source>
        <dbReference type="Proteomes" id="UP000243605"/>
    </source>
</evidence>
<dbReference type="PROSITE" id="PS50928">
    <property type="entry name" value="ABC_TM1"/>
    <property type="match status" value="1"/>
</dbReference>
<dbReference type="AlphaFoldDB" id="A0A662Z525"/>
<keyword evidence="12" id="KW-1185">Reference proteome</keyword>
<feature type="transmembrane region" description="Helical" evidence="9">
    <location>
        <begin position="104"/>
        <end position="125"/>
    </location>
</feature>
<evidence type="ECO:0000256" key="8">
    <source>
        <dbReference type="ARBA" id="ARBA00023136"/>
    </source>
</evidence>
<keyword evidence="7" id="KW-0921">Nickel transport</keyword>
<dbReference type="InterPro" id="IPR035906">
    <property type="entry name" value="MetI-like_sf"/>
</dbReference>
<name>A0A662Z525_9STAP</name>
<keyword evidence="8 9" id="KW-0472">Membrane</keyword>
<dbReference type="InterPro" id="IPR000515">
    <property type="entry name" value="MetI-like"/>
</dbReference>
<dbReference type="SUPFAM" id="SSF161098">
    <property type="entry name" value="MetI-like"/>
    <property type="match status" value="1"/>
</dbReference>
<evidence type="ECO:0000256" key="1">
    <source>
        <dbReference type="ARBA" id="ARBA00004651"/>
    </source>
</evidence>
<dbReference type="Proteomes" id="UP000243605">
    <property type="component" value="Unassembled WGS sequence"/>
</dbReference>
<sequence>MYTNKNITLNIGVTLVSILFFMMIVSLFWTPYPPNELHTSDRLVSPNGQYWFGTDNFGRDILSRIMEASQTAFLIGISTLAIAFTGGLIIGGTSGYFGGVVDEILMRIIDALLAIPGLLLAIMLITIFHTGLWNTVLAIGVMGIPTFARVIRSGFLQIKNNDYVTASRLKGASHLWLIRQHILPNVMTPIIVVSTLYFSSAILAESALSFLGLGVQEPDASWGRMINEARPYLATAPWYILISGGFIIMLVLGFNLIGDGLRHHNESKR</sequence>
<dbReference type="GO" id="GO:0055085">
    <property type="term" value="P:transmembrane transport"/>
    <property type="evidence" value="ECO:0007669"/>
    <property type="project" value="InterPro"/>
</dbReference>
<evidence type="ECO:0000256" key="2">
    <source>
        <dbReference type="ARBA" id="ARBA00022448"/>
    </source>
</evidence>
<comment type="subcellular location">
    <subcellularLocation>
        <location evidence="1 9">Cell membrane</location>
        <topology evidence="1 9">Multi-pass membrane protein</topology>
    </subcellularLocation>
</comment>
<reference evidence="11 12" key="1">
    <citation type="submission" date="2016-10" db="EMBL/GenBank/DDBJ databases">
        <authorList>
            <person name="Varghese N."/>
            <person name="Submissions S."/>
        </authorList>
    </citation>
    <scope>NUCLEOTIDE SEQUENCE [LARGE SCALE GENOMIC DNA]</scope>
    <source>
        <strain evidence="11 12">IBRC-M10081</strain>
    </source>
</reference>
<feature type="transmembrane region" description="Helical" evidence="9">
    <location>
        <begin position="236"/>
        <end position="258"/>
    </location>
</feature>
<evidence type="ECO:0000256" key="3">
    <source>
        <dbReference type="ARBA" id="ARBA00022475"/>
    </source>
</evidence>
<dbReference type="GO" id="GO:0005886">
    <property type="term" value="C:plasma membrane"/>
    <property type="evidence" value="ECO:0007669"/>
    <property type="project" value="UniProtKB-SubCell"/>
</dbReference>
<keyword evidence="7" id="KW-0406">Ion transport</keyword>
<feature type="transmembrane region" description="Helical" evidence="9">
    <location>
        <begin position="7"/>
        <end position="29"/>
    </location>
</feature>
<dbReference type="Gene3D" id="1.10.3720.10">
    <property type="entry name" value="MetI-like"/>
    <property type="match status" value="1"/>
</dbReference>
<dbReference type="Pfam" id="PF00528">
    <property type="entry name" value="BPD_transp_1"/>
    <property type="match status" value="1"/>
</dbReference>
<dbReference type="InterPro" id="IPR050366">
    <property type="entry name" value="BP-dependent_transpt_permease"/>
</dbReference>
<dbReference type="CDD" id="cd06261">
    <property type="entry name" value="TM_PBP2"/>
    <property type="match status" value="1"/>
</dbReference>
<keyword evidence="2 9" id="KW-0813">Transport</keyword>
<keyword evidence="6 9" id="KW-1133">Transmembrane helix</keyword>
<dbReference type="OrthoDB" id="9797472at2"/>
<evidence type="ECO:0000313" key="11">
    <source>
        <dbReference type="EMBL" id="SEV95822.1"/>
    </source>
</evidence>